<organism evidence="1 2">
    <name type="scientific">Uabimicrobium amorphum</name>
    <dbReference type="NCBI Taxonomy" id="2596890"/>
    <lineage>
        <taxon>Bacteria</taxon>
        <taxon>Pseudomonadati</taxon>
        <taxon>Planctomycetota</taxon>
        <taxon>Candidatus Uabimicrobiia</taxon>
        <taxon>Candidatus Uabimicrobiales</taxon>
        <taxon>Candidatus Uabimicrobiaceae</taxon>
        <taxon>Candidatus Uabimicrobium</taxon>
    </lineage>
</organism>
<evidence type="ECO:0000313" key="1">
    <source>
        <dbReference type="EMBL" id="BBM84430.1"/>
    </source>
</evidence>
<dbReference type="EMBL" id="AP019860">
    <property type="protein sequence ID" value="BBM84430.1"/>
    <property type="molecule type" value="Genomic_DNA"/>
</dbReference>
<reference evidence="1 2" key="1">
    <citation type="submission" date="2019-08" db="EMBL/GenBank/DDBJ databases">
        <title>Complete genome sequence of Candidatus Uab amorphum.</title>
        <authorList>
            <person name="Shiratori T."/>
            <person name="Suzuki S."/>
            <person name="Kakizawa Y."/>
            <person name="Ishida K."/>
        </authorList>
    </citation>
    <scope>NUCLEOTIDE SEQUENCE [LARGE SCALE GENOMIC DNA]</scope>
    <source>
        <strain evidence="1 2">SRT547</strain>
    </source>
</reference>
<dbReference type="RefSeq" id="WP_151968586.1">
    <property type="nucleotide sequence ID" value="NZ_AP019860.1"/>
</dbReference>
<dbReference type="AlphaFoldDB" id="A0A5S9IMU3"/>
<dbReference type="KEGG" id="uam:UABAM_02790"/>
<accession>A0A5S9IMU3</accession>
<proteinExistence type="predicted"/>
<protein>
    <submittedName>
        <fullName evidence="1">Uncharacterized protein</fullName>
    </submittedName>
</protein>
<gene>
    <name evidence="1" type="ORF">UABAM_02790</name>
</gene>
<sequence>MAEIGKTVVLSGLALMGYIFLRKGNKFFVSPPIEQQLGIRNGQIVADVVERDRLRVGAKVLTIGELMDLVLREKVRVVSIFRFDDEEEKSILIEEAKEKLRSVGAIVRTQVFFRAIGSLPLERIDDLLELLVFNQEDTADNLNIFVRSSNNVFVPIEQDTGQVQEMLVDEFVLRRIVTLVAPVSITLNVDQNADRNFAKEVEQIILEDKPQSTLIRVRDI</sequence>
<evidence type="ECO:0000313" key="2">
    <source>
        <dbReference type="Proteomes" id="UP000326354"/>
    </source>
</evidence>
<dbReference type="Proteomes" id="UP000326354">
    <property type="component" value="Chromosome"/>
</dbReference>
<keyword evidence="2" id="KW-1185">Reference proteome</keyword>
<name>A0A5S9IMU3_UABAM</name>